<dbReference type="EMBL" id="HBIZ01035901">
    <property type="protein sequence ID" value="CAE0770262.1"/>
    <property type="molecule type" value="Transcribed_RNA"/>
</dbReference>
<gene>
    <name evidence="6" type="ORF">PCAR00345_LOCUS22874</name>
</gene>
<dbReference type="GO" id="GO:0005385">
    <property type="term" value="F:zinc ion transmembrane transporter activity"/>
    <property type="evidence" value="ECO:0007669"/>
    <property type="project" value="TreeGrafter"/>
</dbReference>
<reference evidence="6" key="1">
    <citation type="submission" date="2021-01" db="EMBL/GenBank/DDBJ databases">
        <authorList>
            <person name="Corre E."/>
            <person name="Pelletier E."/>
            <person name="Niang G."/>
            <person name="Scheremetjew M."/>
            <person name="Finn R."/>
            <person name="Kale V."/>
            <person name="Holt S."/>
            <person name="Cochrane G."/>
            <person name="Meng A."/>
            <person name="Brown T."/>
            <person name="Cohen L."/>
        </authorList>
    </citation>
    <scope>NUCLEOTIDE SEQUENCE</scope>
    <source>
        <strain evidence="6">CCMP645</strain>
    </source>
</reference>
<dbReference type="PANTHER" id="PTHR11040:SF205">
    <property type="entry name" value="ZINC TRANSPORTER ZUPT"/>
    <property type="match status" value="1"/>
</dbReference>
<dbReference type="PANTHER" id="PTHR11040">
    <property type="entry name" value="ZINC/IRON TRANSPORTER"/>
    <property type="match status" value="1"/>
</dbReference>
<organism evidence="6">
    <name type="scientific">Chrysotila carterae</name>
    <name type="common">Marine alga</name>
    <name type="synonym">Syracosphaera carterae</name>
    <dbReference type="NCBI Taxonomy" id="13221"/>
    <lineage>
        <taxon>Eukaryota</taxon>
        <taxon>Haptista</taxon>
        <taxon>Haptophyta</taxon>
        <taxon>Prymnesiophyceae</taxon>
        <taxon>Isochrysidales</taxon>
        <taxon>Isochrysidaceae</taxon>
        <taxon>Chrysotila</taxon>
    </lineage>
</organism>
<evidence type="ECO:0000256" key="5">
    <source>
        <dbReference type="SAM" id="Phobius"/>
    </source>
</evidence>
<keyword evidence="4 5" id="KW-0472">Membrane</keyword>
<feature type="transmembrane region" description="Helical" evidence="5">
    <location>
        <begin position="74"/>
        <end position="93"/>
    </location>
</feature>
<dbReference type="Pfam" id="PF02535">
    <property type="entry name" value="Zip"/>
    <property type="match status" value="1"/>
</dbReference>
<feature type="transmembrane region" description="Helical" evidence="5">
    <location>
        <begin position="6"/>
        <end position="31"/>
    </location>
</feature>
<sequence length="227" mass="23544">MGGSSHAQAAFGMSFAAGLSTGVGALFVCFTTSLDRSLLAATMAFSAGVMIYVSLVEVIAVANEYFSQSYSPSLAYALSTLSFFAGVLAMAAVDSLVHRVMEKVAAHSAQTKRDGEADRAEAATTDEQQRLYRAKAHEEDDAAAIAAVAAITERRRLLALAAVVSAAIVLHNIPEGMATYVASFHSVSAGLPLAIAIAIHNIPGARKRGARAQTSPCSRTDVAVLAP</sequence>
<keyword evidence="3 5" id="KW-1133">Transmembrane helix</keyword>
<feature type="transmembrane region" description="Helical" evidence="5">
    <location>
        <begin position="38"/>
        <end position="62"/>
    </location>
</feature>
<name>A0A7S4F3J8_CHRCT</name>
<evidence type="ECO:0000256" key="1">
    <source>
        <dbReference type="ARBA" id="ARBA00004141"/>
    </source>
</evidence>
<evidence type="ECO:0000256" key="4">
    <source>
        <dbReference type="ARBA" id="ARBA00023136"/>
    </source>
</evidence>
<feature type="transmembrane region" description="Helical" evidence="5">
    <location>
        <begin position="180"/>
        <end position="199"/>
    </location>
</feature>
<dbReference type="InterPro" id="IPR003689">
    <property type="entry name" value="ZIP"/>
</dbReference>
<keyword evidence="2 5" id="KW-0812">Transmembrane</keyword>
<accession>A0A7S4F3J8</accession>
<comment type="subcellular location">
    <subcellularLocation>
        <location evidence="1">Membrane</location>
        <topology evidence="1">Multi-pass membrane protein</topology>
    </subcellularLocation>
</comment>
<protein>
    <submittedName>
        <fullName evidence="6">Uncharacterized protein</fullName>
    </submittedName>
</protein>
<proteinExistence type="predicted"/>
<feature type="transmembrane region" description="Helical" evidence="5">
    <location>
        <begin position="157"/>
        <end position="174"/>
    </location>
</feature>
<dbReference type="GO" id="GO:0016020">
    <property type="term" value="C:membrane"/>
    <property type="evidence" value="ECO:0007669"/>
    <property type="project" value="UniProtKB-SubCell"/>
</dbReference>
<evidence type="ECO:0000313" key="6">
    <source>
        <dbReference type="EMBL" id="CAE0770262.1"/>
    </source>
</evidence>
<evidence type="ECO:0000256" key="3">
    <source>
        <dbReference type="ARBA" id="ARBA00022989"/>
    </source>
</evidence>
<dbReference type="AlphaFoldDB" id="A0A7S4F3J8"/>
<evidence type="ECO:0000256" key="2">
    <source>
        <dbReference type="ARBA" id="ARBA00022692"/>
    </source>
</evidence>